<dbReference type="EMBL" id="BOOG01000013">
    <property type="protein sequence ID" value="GIH69280.1"/>
    <property type="molecule type" value="Genomic_DNA"/>
</dbReference>
<evidence type="ECO:0000313" key="2">
    <source>
        <dbReference type="EMBL" id="GIH69280.1"/>
    </source>
</evidence>
<gene>
    <name evidence="2" type="ORF">Mth01_15330</name>
</gene>
<keyword evidence="3" id="KW-1185">Reference proteome</keyword>
<reference evidence="2" key="1">
    <citation type="submission" date="2021-01" db="EMBL/GenBank/DDBJ databases">
        <title>Whole genome shotgun sequence of Sphaerimonospora thailandensis NBRC 107569.</title>
        <authorList>
            <person name="Komaki H."/>
            <person name="Tamura T."/>
        </authorList>
    </citation>
    <scope>NUCLEOTIDE SEQUENCE</scope>
    <source>
        <strain evidence="2">NBRC 107569</strain>
    </source>
</reference>
<evidence type="ECO:0000313" key="3">
    <source>
        <dbReference type="Proteomes" id="UP000610966"/>
    </source>
</evidence>
<dbReference type="Proteomes" id="UP000610966">
    <property type="component" value="Unassembled WGS sequence"/>
</dbReference>
<feature type="domain" description="Histone acetyltransferase Rv0428c-like SH3" evidence="1">
    <location>
        <begin position="17"/>
        <end position="68"/>
    </location>
</feature>
<sequence length="73" mass="8015">MEPRLVARLVVTVNPDDVGRRVTLRRRAPGGFRDAVGVLESWHDGVLAVRKRDGTLVEIAEETLVAGKVVPSR</sequence>
<proteinExistence type="predicted"/>
<comment type="caution">
    <text evidence="2">The sequence shown here is derived from an EMBL/GenBank/DDBJ whole genome shotgun (WGS) entry which is preliminary data.</text>
</comment>
<organism evidence="2 3">
    <name type="scientific">Sphaerimonospora thailandensis</name>
    <dbReference type="NCBI Taxonomy" id="795644"/>
    <lineage>
        <taxon>Bacteria</taxon>
        <taxon>Bacillati</taxon>
        <taxon>Actinomycetota</taxon>
        <taxon>Actinomycetes</taxon>
        <taxon>Streptosporangiales</taxon>
        <taxon>Streptosporangiaceae</taxon>
        <taxon>Sphaerimonospora</taxon>
    </lineage>
</organism>
<dbReference type="Pfam" id="PF24551">
    <property type="entry name" value="SH3_Rv0428c"/>
    <property type="match status" value="1"/>
</dbReference>
<evidence type="ECO:0000259" key="1">
    <source>
        <dbReference type="Pfam" id="PF24551"/>
    </source>
</evidence>
<dbReference type="RefSeq" id="WP_204013533.1">
    <property type="nucleotide sequence ID" value="NZ_BOOG01000013.1"/>
</dbReference>
<dbReference type="AlphaFoldDB" id="A0A8J3R6I2"/>
<accession>A0A8J3R6I2</accession>
<protein>
    <recommendedName>
        <fullName evidence="1">Histone acetyltransferase Rv0428c-like SH3 domain-containing protein</fullName>
    </recommendedName>
</protein>
<name>A0A8J3R6I2_9ACTN</name>
<dbReference type="InterPro" id="IPR056934">
    <property type="entry name" value="SH3_Rv0428c"/>
</dbReference>